<gene>
    <name evidence="3" type="ORF">BT96DRAFT_773362</name>
</gene>
<evidence type="ECO:0000313" key="3">
    <source>
        <dbReference type="EMBL" id="KAE9403552.1"/>
    </source>
</evidence>
<proteinExistence type="predicted"/>
<feature type="domain" description="DUF6535" evidence="2">
    <location>
        <begin position="1"/>
        <end position="173"/>
    </location>
</feature>
<dbReference type="Proteomes" id="UP000799118">
    <property type="component" value="Unassembled WGS sequence"/>
</dbReference>
<name>A0A6A4HW93_9AGAR</name>
<feature type="transmembrane region" description="Helical" evidence="1">
    <location>
        <begin position="178"/>
        <end position="199"/>
    </location>
</feature>
<keyword evidence="1" id="KW-0472">Membrane</keyword>
<keyword evidence="4" id="KW-1185">Reference proteome</keyword>
<accession>A0A6A4HW93</accession>
<evidence type="ECO:0000259" key="2">
    <source>
        <dbReference type="Pfam" id="PF20153"/>
    </source>
</evidence>
<dbReference type="Pfam" id="PF20153">
    <property type="entry name" value="DUF6535"/>
    <property type="match status" value="1"/>
</dbReference>
<sequence length="219" mass="24580">WTQCGNEARKNIDRYIQSWKTEMDTLLVFGSLFSAIVTAFVIESYTWLQADSTDNTVLLLLQISAQLANQSQEMAQLPSYAPTASQVAINICWFASLILSLTAILLAIMIKQWLSEYSWPTGTISARQTMAMRQIRVDSLYDWHLSTIVDWLPLLMISSLFLFFGGVATLLFTMNIVVASVAAGFISLSLIIFLITSVLPTFAPECSYRSVQSFIFFLI</sequence>
<dbReference type="EMBL" id="ML769424">
    <property type="protein sequence ID" value="KAE9403552.1"/>
    <property type="molecule type" value="Genomic_DNA"/>
</dbReference>
<feature type="transmembrane region" description="Helical" evidence="1">
    <location>
        <begin position="87"/>
        <end position="110"/>
    </location>
</feature>
<feature type="transmembrane region" description="Helical" evidence="1">
    <location>
        <begin position="151"/>
        <end position="172"/>
    </location>
</feature>
<feature type="transmembrane region" description="Helical" evidence="1">
    <location>
        <begin position="26"/>
        <end position="48"/>
    </location>
</feature>
<organism evidence="3 4">
    <name type="scientific">Gymnopus androsaceus JB14</name>
    <dbReference type="NCBI Taxonomy" id="1447944"/>
    <lineage>
        <taxon>Eukaryota</taxon>
        <taxon>Fungi</taxon>
        <taxon>Dikarya</taxon>
        <taxon>Basidiomycota</taxon>
        <taxon>Agaricomycotina</taxon>
        <taxon>Agaricomycetes</taxon>
        <taxon>Agaricomycetidae</taxon>
        <taxon>Agaricales</taxon>
        <taxon>Marasmiineae</taxon>
        <taxon>Omphalotaceae</taxon>
        <taxon>Gymnopus</taxon>
    </lineage>
</organism>
<evidence type="ECO:0000313" key="4">
    <source>
        <dbReference type="Proteomes" id="UP000799118"/>
    </source>
</evidence>
<dbReference type="OrthoDB" id="2756178at2759"/>
<feature type="non-terminal residue" evidence="3">
    <location>
        <position position="219"/>
    </location>
</feature>
<dbReference type="InterPro" id="IPR045338">
    <property type="entry name" value="DUF6535"/>
</dbReference>
<reference evidence="3" key="1">
    <citation type="journal article" date="2019" name="Environ. Microbiol.">
        <title>Fungal ecological strategies reflected in gene transcription - a case study of two litter decomposers.</title>
        <authorList>
            <person name="Barbi F."/>
            <person name="Kohler A."/>
            <person name="Barry K."/>
            <person name="Baskaran P."/>
            <person name="Daum C."/>
            <person name="Fauchery L."/>
            <person name="Ihrmark K."/>
            <person name="Kuo A."/>
            <person name="LaButti K."/>
            <person name="Lipzen A."/>
            <person name="Morin E."/>
            <person name="Grigoriev I.V."/>
            <person name="Henrissat B."/>
            <person name="Lindahl B."/>
            <person name="Martin F."/>
        </authorList>
    </citation>
    <scope>NUCLEOTIDE SEQUENCE</scope>
    <source>
        <strain evidence="3">JB14</strain>
    </source>
</reference>
<protein>
    <recommendedName>
        <fullName evidence="2">DUF6535 domain-containing protein</fullName>
    </recommendedName>
</protein>
<keyword evidence="1" id="KW-1133">Transmembrane helix</keyword>
<evidence type="ECO:0000256" key="1">
    <source>
        <dbReference type="SAM" id="Phobius"/>
    </source>
</evidence>
<keyword evidence="1" id="KW-0812">Transmembrane</keyword>
<dbReference type="AlphaFoldDB" id="A0A6A4HW93"/>
<feature type="non-terminal residue" evidence="3">
    <location>
        <position position="1"/>
    </location>
</feature>